<comment type="caution">
    <text evidence="1">The sequence shown here is derived from an EMBL/GenBank/DDBJ whole genome shotgun (WGS) entry which is preliminary data.</text>
</comment>
<sequence length="308" mass="34511">MRAIFTILTLNLVVINLQAQNYQKITFDSSTADGYYLAVEPESDDILGVLVLLPGFGQTAESIFPESKIQNVAYANGILTIAIAGGQKLYADETVIKKLDSAFEHVKSKYKVDKNQFVMGGFSAGGTISLRYTELCAELGQKAVIQPQGVFSVDSPVDLFHIWDYFHRELKKDYSTAGTGEANFVSNIMLSEIGDPINSPENYNKLTPFNANLDQPGNERFLQNTAVRVYHDVDIVWQLKNRRRSLFDTNALPSSEMINRLLLMGNENAEFVPANQPGYRSSGLRHPHSWSIVNEVELIQWVQQLLKN</sequence>
<proteinExistence type="predicted"/>
<evidence type="ECO:0008006" key="3">
    <source>
        <dbReference type="Google" id="ProtNLM"/>
    </source>
</evidence>
<accession>A0A150X5U9</accession>
<dbReference type="STRING" id="333140.AWW68_15815"/>
<dbReference type="Proteomes" id="UP000075606">
    <property type="component" value="Unassembled WGS sequence"/>
</dbReference>
<dbReference type="AlphaFoldDB" id="A0A150X5U9"/>
<name>A0A150X5U9_9BACT</name>
<evidence type="ECO:0000313" key="1">
    <source>
        <dbReference type="EMBL" id="KYG74119.1"/>
    </source>
</evidence>
<reference evidence="1 2" key="1">
    <citation type="submission" date="2016-01" db="EMBL/GenBank/DDBJ databases">
        <title>Genome sequencing of Roseivirga spongicola UST030701-084.</title>
        <authorList>
            <person name="Selvaratnam C."/>
            <person name="Thevarajoo S."/>
            <person name="Goh K.M."/>
            <person name="Ee R."/>
            <person name="Chan K.-G."/>
            <person name="Chong C.S."/>
        </authorList>
    </citation>
    <scope>NUCLEOTIDE SEQUENCE [LARGE SCALE GENOMIC DNA]</scope>
    <source>
        <strain evidence="1 2">UST030701-084</strain>
    </source>
</reference>
<dbReference type="OrthoDB" id="1095982at2"/>
<keyword evidence="2" id="KW-1185">Reference proteome</keyword>
<evidence type="ECO:0000313" key="2">
    <source>
        <dbReference type="Proteomes" id="UP000075606"/>
    </source>
</evidence>
<dbReference type="SUPFAM" id="SSF53474">
    <property type="entry name" value="alpha/beta-Hydrolases"/>
    <property type="match status" value="1"/>
</dbReference>
<dbReference type="EMBL" id="LRPC01000028">
    <property type="protein sequence ID" value="KYG74119.1"/>
    <property type="molecule type" value="Genomic_DNA"/>
</dbReference>
<gene>
    <name evidence="1" type="ORF">AWW68_15815</name>
</gene>
<dbReference type="InterPro" id="IPR029058">
    <property type="entry name" value="AB_hydrolase_fold"/>
</dbReference>
<protein>
    <recommendedName>
        <fullName evidence="3">Alpha/beta hydrolase</fullName>
    </recommendedName>
</protein>
<dbReference type="Gene3D" id="3.40.50.1820">
    <property type="entry name" value="alpha/beta hydrolase"/>
    <property type="match status" value="1"/>
</dbReference>
<dbReference type="RefSeq" id="WP_068223601.1">
    <property type="nucleotide sequence ID" value="NZ_LRPC01000028.1"/>
</dbReference>
<organism evidence="1 2">
    <name type="scientific">Roseivirga spongicola</name>
    <dbReference type="NCBI Taxonomy" id="333140"/>
    <lineage>
        <taxon>Bacteria</taxon>
        <taxon>Pseudomonadati</taxon>
        <taxon>Bacteroidota</taxon>
        <taxon>Cytophagia</taxon>
        <taxon>Cytophagales</taxon>
        <taxon>Roseivirgaceae</taxon>
        <taxon>Roseivirga</taxon>
    </lineage>
</organism>